<protein>
    <submittedName>
        <fullName evidence="1">Cbb3-type cytochrome oxidase maturation protein</fullName>
    </submittedName>
</protein>
<evidence type="ECO:0000313" key="2">
    <source>
        <dbReference type="Proteomes" id="UP000521017"/>
    </source>
</evidence>
<dbReference type="NCBIfam" id="TIGR00847">
    <property type="entry name" value="ccoS"/>
    <property type="match status" value="1"/>
</dbReference>
<dbReference type="EMBL" id="JACHCC010000005">
    <property type="protein sequence ID" value="MBB6500104.1"/>
    <property type="molecule type" value="Genomic_DNA"/>
</dbReference>
<organism evidence="1 2">
    <name type="scientific">Pedobacter cryoconitis</name>
    <dbReference type="NCBI Taxonomy" id="188932"/>
    <lineage>
        <taxon>Bacteria</taxon>
        <taxon>Pseudomonadati</taxon>
        <taxon>Bacteroidota</taxon>
        <taxon>Sphingobacteriia</taxon>
        <taxon>Sphingobacteriales</taxon>
        <taxon>Sphingobacteriaceae</taxon>
        <taxon>Pedobacter</taxon>
    </lineage>
</organism>
<comment type="caution">
    <text evidence="1">The sequence shown here is derived from an EMBL/GenBank/DDBJ whole genome shotgun (WGS) entry which is preliminary data.</text>
</comment>
<dbReference type="RefSeq" id="WP_184624820.1">
    <property type="nucleotide sequence ID" value="NZ_JACHCC010000005.1"/>
</dbReference>
<dbReference type="AlphaFoldDB" id="A0A7X0MIF5"/>
<accession>A0A7X0MIF5</accession>
<dbReference type="InterPro" id="IPR004714">
    <property type="entry name" value="Cyt_oxidase_maturation_cbb3"/>
</dbReference>
<proteinExistence type="predicted"/>
<dbReference type="Pfam" id="PF03597">
    <property type="entry name" value="FixS"/>
    <property type="match status" value="1"/>
</dbReference>
<sequence length="63" mass="7246">MNMIYMLIGFSILLALLFLLAFFWASKSGQHDDLYTPGVRVLFEEEKQEKVPEEKSDEDHPAG</sequence>
<name>A0A7X0MIF5_9SPHI</name>
<dbReference type="PANTHER" id="PTHR41532:SF1">
    <property type="entry name" value="FIXS PROTEIN"/>
    <property type="match status" value="1"/>
</dbReference>
<dbReference type="PANTHER" id="PTHR41532">
    <property type="entry name" value="FIXS PROTEIN"/>
    <property type="match status" value="1"/>
</dbReference>
<evidence type="ECO:0000313" key="1">
    <source>
        <dbReference type="EMBL" id="MBB6500104.1"/>
    </source>
</evidence>
<gene>
    <name evidence="1" type="ORF">HDF25_002248</name>
</gene>
<dbReference type="Proteomes" id="UP000521017">
    <property type="component" value="Unassembled WGS sequence"/>
</dbReference>
<reference evidence="1 2" key="1">
    <citation type="submission" date="2020-08" db="EMBL/GenBank/DDBJ databases">
        <title>Genomic Encyclopedia of Type Strains, Phase IV (KMG-V): Genome sequencing to study the core and pangenomes of soil and plant-associated prokaryotes.</title>
        <authorList>
            <person name="Whitman W."/>
        </authorList>
    </citation>
    <scope>NUCLEOTIDE SEQUENCE [LARGE SCALE GENOMIC DNA]</scope>
    <source>
        <strain evidence="1 2">M2T3</strain>
    </source>
</reference>